<name>A0A7W8HR66_9HYPH</name>
<keyword evidence="5" id="KW-1185">Reference proteome</keyword>
<keyword evidence="1 2" id="KW-0119">Carbohydrate metabolism</keyword>
<dbReference type="InterPro" id="IPR043129">
    <property type="entry name" value="ATPase_NBD"/>
</dbReference>
<evidence type="ECO:0000256" key="1">
    <source>
        <dbReference type="ARBA" id="ARBA00023277"/>
    </source>
</evidence>
<evidence type="ECO:0000259" key="3">
    <source>
        <dbReference type="PROSITE" id="PS51186"/>
    </source>
</evidence>
<dbReference type="PANTHER" id="PTHR30605:SF0">
    <property type="entry name" value="ANHYDRO-N-ACETYLMURAMIC ACID KINASE"/>
    <property type="match status" value="1"/>
</dbReference>
<evidence type="ECO:0000256" key="2">
    <source>
        <dbReference type="HAMAP-Rule" id="MF_01270"/>
    </source>
</evidence>
<keyword evidence="2" id="KW-0067">ATP-binding</keyword>
<dbReference type="InterPro" id="IPR005338">
    <property type="entry name" value="Anhydro_N_Ac-Mur_kinase"/>
</dbReference>
<gene>
    <name evidence="2" type="primary">anmK</name>
    <name evidence="4" type="ORF">HNR26_002631</name>
</gene>
<organism evidence="4 5">
    <name type="scientific">Rhizobium rosettiformans</name>
    <dbReference type="NCBI Taxonomy" id="1368430"/>
    <lineage>
        <taxon>Bacteria</taxon>
        <taxon>Pseudomonadati</taxon>
        <taxon>Pseudomonadota</taxon>
        <taxon>Alphaproteobacteria</taxon>
        <taxon>Hyphomicrobiales</taxon>
        <taxon>Rhizobiaceae</taxon>
        <taxon>Rhizobium/Agrobacterium group</taxon>
        <taxon>Rhizobium</taxon>
    </lineage>
</organism>
<dbReference type="UniPathway" id="UPA00343"/>
<dbReference type="HAMAP" id="MF_01270">
    <property type="entry name" value="AnhMurNAc_kinase"/>
    <property type="match status" value="1"/>
</dbReference>
<feature type="binding site" evidence="2">
    <location>
        <begin position="22"/>
        <end position="29"/>
    </location>
    <ligand>
        <name>ATP</name>
        <dbReference type="ChEBI" id="CHEBI:30616"/>
    </ligand>
</feature>
<dbReference type="EMBL" id="JACHGA010000005">
    <property type="protein sequence ID" value="MBB5276562.1"/>
    <property type="molecule type" value="Genomic_DNA"/>
</dbReference>
<dbReference type="GO" id="GO:0016301">
    <property type="term" value="F:kinase activity"/>
    <property type="evidence" value="ECO:0007669"/>
    <property type="project" value="UniProtKB-KW"/>
</dbReference>
<keyword evidence="2" id="KW-0808">Transferase</keyword>
<dbReference type="NCBIfam" id="NF007141">
    <property type="entry name" value="PRK09585.1-5"/>
    <property type="match status" value="1"/>
</dbReference>
<dbReference type="Pfam" id="PF13302">
    <property type="entry name" value="Acetyltransf_3"/>
    <property type="match status" value="1"/>
</dbReference>
<dbReference type="AlphaFoldDB" id="A0A7W8HR66"/>
<comment type="caution">
    <text evidence="4">The sequence shown here is derived from an EMBL/GenBank/DDBJ whole genome shotgun (WGS) entry which is preliminary data.</text>
</comment>
<dbReference type="PANTHER" id="PTHR30605">
    <property type="entry name" value="ANHYDRO-N-ACETYLMURAMIC ACID KINASE"/>
    <property type="match status" value="1"/>
</dbReference>
<evidence type="ECO:0000313" key="4">
    <source>
        <dbReference type="EMBL" id="MBB5276562.1"/>
    </source>
</evidence>
<comment type="function">
    <text evidence="2">Catalyzes the specific phosphorylation of 1,6-anhydro-N-acetylmuramic acid (anhMurNAc) with the simultaneous cleavage of the 1,6-anhydro ring, generating MurNAc-6-P. Is required for the utilization of anhMurNAc either imported from the medium or derived from its own cell wall murein, and thus plays a role in cell wall recycling.</text>
</comment>
<dbReference type="Gene3D" id="3.40.630.30">
    <property type="match status" value="1"/>
</dbReference>
<sequence>MTGVRIGWHMADIKTAIGLMSGTSMDGIDVALVRTDGEAIVERGAFLSVPYEPAFRDRLKQALEDARAIRHRDERPGALSRMERDLTLRHADAVRLFLERQNQKPGDIDLIGFHGQTVLHRPDEALTVQLGDGTLLAAETGIDVVYDMRANDMVHGGQGAPLVPVYHQALAHQISAEDWPVCFVNIGGISNLTFLDRDGTIIGFDSGPGNTLIDQWVEAHAGIPYDDGGRIASEGSVVMALAERYLANSFFTAETRRSLDRNDFRPPEGHEAELSDGARTLAFVSAAAILKSAGHLPSLPKTYVICGGGRLNRTIMADLVRLAGEKGATVLTAEQAGFDGDAMEAEAWAYLAVRSARGLALTFPGTTEVLEPVSGGVLAPSVILRTPRLVLTRWSDGDEERLVELHGTPETSAYVGHGKPWDRHYARERLAGWRTGFHRHGCSTLKLITASGSQFVGRAGISWYEDAQVHQLAYSIVQSNWGKGYASEIASALVGWFFEAEIGQRLEAMAHVDNAASLHILKKIGFREIDTRSVRGEPCRFFEMTRAGYADFAKERPSRNPTS</sequence>
<dbReference type="EC" id="2.7.1.170" evidence="2"/>
<reference evidence="4 5" key="1">
    <citation type="submission" date="2020-08" db="EMBL/GenBank/DDBJ databases">
        <title>Genomic Encyclopedia of Type Strains, Phase IV (KMG-IV): sequencing the most valuable type-strain genomes for metagenomic binning, comparative biology and taxonomic classification.</title>
        <authorList>
            <person name="Goeker M."/>
        </authorList>
    </citation>
    <scope>NUCLEOTIDE SEQUENCE [LARGE SCALE GENOMIC DNA]</scope>
    <source>
        <strain evidence="4 5">DSM 26376</strain>
    </source>
</reference>
<dbReference type="Gene3D" id="3.30.420.40">
    <property type="match status" value="2"/>
</dbReference>
<dbReference type="Proteomes" id="UP000550895">
    <property type="component" value="Unassembled WGS sequence"/>
</dbReference>
<dbReference type="SUPFAM" id="SSF55729">
    <property type="entry name" value="Acyl-CoA N-acyltransferases (Nat)"/>
    <property type="match status" value="1"/>
</dbReference>
<evidence type="ECO:0000313" key="5">
    <source>
        <dbReference type="Proteomes" id="UP000550895"/>
    </source>
</evidence>
<accession>A0A7W8HR66</accession>
<comment type="pathway">
    <text evidence="2">Amino-sugar metabolism; 1,6-anhydro-N-acetylmuramate degradation.</text>
</comment>
<dbReference type="PROSITE" id="PS51186">
    <property type="entry name" value="GNAT"/>
    <property type="match status" value="1"/>
</dbReference>
<dbReference type="GO" id="GO:0016747">
    <property type="term" value="F:acyltransferase activity, transferring groups other than amino-acyl groups"/>
    <property type="evidence" value="ECO:0007669"/>
    <property type="project" value="InterPro"/>
</dbReference>
<dbReference type="GO" id="GO:0005524">
    <property type="term" value="F:ATP binding"/>
    <property type="evidence" value="ECO:0007669"/>
    <property type="project" value="UniProtKB-UniRule"/>
</dbReference>
<dbReference type="GO" id="GO:0009254">
    <property type="term" value="P:peptidoglycan turnover"/>
    <property type="evidence" value="ECO:0007669"/>
    <property type="project" value="UniProtKB-UniRule"/>
</dbReference>
<dbReference type="InterPro" id="IPR016181">
    <property type="entry name" value="Acyl_CoA_acyltransferase"/>
</dbReference>
<comment type="catalytic activity">
    <reaction evidence="2">
        <text>1,6-anhydro-N-acetyl-beta-muramate + ATP + H2O = N-acetyl-D-muramate 6-phosphate + ADP + H(+)</text>
        <dbReference type="Rhea" id="RHEA:24952"/>
        <dbReference type="ChEBI" id="CHEBI:15377"/>
        <dbReference type="ChEBI" id="CHEBI:15378"/>
        <dbReference type="ChEBI" id="CHEBI:30616"/>
        <dbReference type="ChEBI" id="CHEBI:58690"/>
        <dbReference type="ChEBI" id="CHEBI:58722"/>
        <dbReference type="ChEBI" id="CHEBI:456216"/>
        <dbReference type="EC" id="2.7.1.170"/>
    </reaction>
</comment>
<keyword evidence="2" id="KW-0547">Nucleotide-binding</keyword>
<protein>
    <recommendedName>
        <fullName evidence="2">Anhydro-N-acetylmuramic acid kinase</fullName>
        <ecNumber evidence="2">2.7.1.170</ecNumber>
    </recommendedName>
    <alternativeName>
        <fullName evidence="2">AnhMurNAc kinase</fullName>
    </alternativeName>
</protein>
<comment type="similarity">
    <text evidence="2">Belongs to the anhydro-N-acetylmuramic acid kinase family.</text>
</comment>
<dbReference type="GO" id="GO:0016773">
    <property type="term" value="F:phosphotransferase activity, alcohol group as acceptor"/>
    <property type="evidence" value="ECO:0007669"/>
    <property type="project" value="UniProtKB-UniRule"/>
</dbReference>
<keyword evidence="2 4" id="KW-0418">Kinase</keyword>
<dbReference type="GO" id="GO:0097175">
    <property type="term" value="P:1,6-anhydro-N-acetyl-beta-muramic acid catabolic process"/>
    <property type="evidence" value="ECO:0007669"/>
    <property type="project" value="UniProtKB-UniRule"/>
</dbReference>
<proteinExistence type="inferred from homology"/>
<feature type="domain" description="N-acetyltransferase" evidence="3">
    <location>
        <begin position="389"/>
        <end position="549"/>
    </location>
</feature>
<dbReference type="GO" id="GO:0006040">
    <property type="term" value="P:amino sugar metabolic process"/>
    <property type="evidence" value="ECO:0007669"/>
    <property type="project" value="InterPro"/>
</dbReference>
<dbReference type="InterPro" id="IPR000182">
    <property type="entry name" value="GNAT_dom"/>
</dbReference>
<comment type="pathway">
    <text evidence="2">Cell wall biogenesis; peptidoglycan recycling.</text>
</comment>
<dbReference type="Pfam" id="PF03702">
    <property type="entry name" value="AnmK"/>
    <property type="match status" value="1"/>
</dbReference>
<dbReference type="SUPFAM" id="SSF53067">
    <property type="entry name" value="Actin-like ATPase domain"/>
    <property type="match status" value="1"/>
</dbReference>
<dbReference type="UniPathway" id="UPA00544"/>